<evidence type="ECO:0000259" key="4">
    <source>
        <dbReference type="PROSITE" id="PS01124"/>
    </source>
</evidence>
<keyword evidence="2" id="KW-0238">DNA-binding</keyword>
<dbReference type="Gene3D" id="1.10.10.60">
    <property type="entry name" value="Homeodomain-like"/>
    <property type="match status" value="1"/>
</dbReference>
<evidence type="ECO:0000256" key="1">
    <source>
        <dbReference type="ARBA" id="ARBA00023015"/>
    </source>
</evidence>
<accession>A0ABY5DX53</accession>
<keyword evidence="6" id="KW-1185">Reference proteome</keyword>
<evidence type="ECO:0000256" key="3">
    <source>
        <dbReference type="ARBA" id="ARBA00023163"/>
    </source>
</evidence>
<dbReference type="InterPro" id="IPR018062">
    <property type="entry name" value="HTH_AraC-typ_CS"/>
</dbReference>
<dbReference type="Pfam" id="PF12833">
    <property type="entry name" value="HTH_18"/>
    <property type="match status" value="1"/>
</dbReference>
<dbReference type="InterPro" id="IPR009057">
    <property type="entry name" value="Homeodomain-like_sf"/>
</dbReference>
<dbReference type="PROSITE" id="PS01124">
    <property type="entry name" value="HTH_ARAC_FAMILY_2"/>
    <property type="match status" value="1"/>
</dbReference>
<dbReference type="RefSeq" id="WP_254571948.1">
    <property type="nucleotide sequence ID" value="NZ_CP098502.1"/>
</dbReference>
<dbReference type="SUPFAM" id="SSF46689">
    <property type="entry name" value="Homeodomain-like"/>
    <property type="match status" value="1"/>
</dbReference>
<gene>
    <name evidence="5" type="ORF">NBH00_03390</name>
</gene>
<sequence length="126" mass="14397">MTIALRRALYVEVRAFLDDRYGDADLTLDDVAREVSSSRRQVQRLFEEDGDTFRAYLTRLRMQRAADLLEQTRTPVRDIARHVGYRQSAQFAKAFRRFGGVTPLQWRAGNRGTRAAIDAATESMAA</sequence>
<keyword evidence="1" id="KW-0805">Transcription regulation</keyword>
<dbReference type="PANTHER" id="PTHR46796">
    <property type="entry name" value="HTH-TYPE TRANSCRIPTIONAL ACTIVATOR RHAS-RELATED"/>
    <property type="match status" value="1"/>
</dbReference>
<evidence type="ECO:0000256" key="2">
    <source>
        <dbReference type="ARBA" id="ARBA00023125"/>
    </source>
</evidence>
<evidence type="ECO:0000313" key="6">
    <source>
        <dbReference type="Proteomes" id="UP001056035"/>
    </source>
</evidence>
<dbReference type="Proteomes" id="UP001056035">
    <property type="component" value="Chromosome"/>
</dbReference>
<keyword evidence="3" id="KW-0804">Transcription</keyword>
<dbReference type="SMART" id="SM00342">
    <property type="entry name" value="HTH_ARAC"/>
    <property type="match status" value="1"/>
</dbReference>
<dbReference type="InterPro" id="IPR018060">
    <property type="entry name" value="HTH_AraC"/>
</dbReference>
<dbReference type="InterPro" id="IPR020449">
    <property type="entry name" value="Tscrpt_reg_AraC-type_HTH"/>
</dbReference>
<dbReference type="EMBL" id="CP098502">
    <property type="protein sequence ID" value="UTI65262.1"/>
    <property type="molecule type" value="Genomic_DNA"/>
</dbReference>
<dbReference type="InterPro" id="IPR050204">
    <property type="entry name" value="AraC_XylS_family_regulators"/>
</dbReference>
<name>A0ABY5DX53_9ACTN</name>
<dbReference type="PROSITE" id="PS00041">
    <property type="entry name" value="HTH_ARAC_FAMILY_1"/>
    <property type="match status" value="1"/>
</dbReference>
<dbReference type="PRINTS" id="PR00032">
    <property type="entry name" value="HTHARAC"/>
</dbReference>
<reference evidence="5 6" key="1">
    <citation type="submission" date="2022-06" db="EMBL/GenBank/DDBJ databases">
        <title>Paraconexibacter antarcticus.</title>
        <authorList>
            <person name="Kim C.S."/>
        </authorList>
    </citation>
    <scope>NUCLEOTIDE SEQUENCE [LARGE SCALE GENOMIC DNA]</scope>
    <source>
        <strain evidence="5 6">02-257</strain>
    </source>
</reference>
<protein>
    <submittedName>
        <fullName evidence="5">Helix-turn-helix transcriptional regulator</fullName>
    </submittedName>
</protein>
<feature type="domain" description="HTH araC/xylS-type" evidence="4">
    <location>
        <begin position="11"/>
        <end position="109"/>
    </location>
</feature>
<organism evidence="5 6">
    <name type="scientific">Paraconexibacter antarcticus</name>
    <dbReference type="NCBI Taxonomy" id="2949664"/>
    <lineage>
        <taxon>Bacteria</taxon>
        <taxon>Bacillati</taxon>
        <taxon>Actinomycetota</taxon>
        <taxon>Thermoleophilia</taxon>
        <taxon>Solirubrobacterales</taxon>
        <taxon>Paraconexibacteraceae</taxon>
        <taxon>Paraconexibacter</taxon>
    </lineage>
</organism>
<proteinExistence type="predicted"/>
<evidence type="ECO:0000313" key="5">
    <source>
        <dbReference type="EMBL" id="UTI65262.1"/>
    </source>
</evidence>